<keyword evidence="3" id="KW-0812">Transmembrane</keyword>
<dbReference type="InterPro" id="IPR004713">
    <property type="entry name" value="CaH_exchang"/>
</dbReference>
<dbReference type="PANTHER" id="PTHR31503:SF85">
    <property type="entry name" value="CALCIUM-BINDING EF-HAND FAMILY PROTEIN"/>
    <property type="match status" value="1"/>
</dbReference>
<dbReference type="AlphaFoldDB" id="A0AAV3R5P8"/>
<comment type="caution">
    <text evidence="4">The sequence shown here is derived from an EMBL/GenBank/DDBJ whole genome shotgun (WGS) entry which is preliminary data.</text>
</comment>
<dbReference type="GO" id="GO:0015369">
    <property type="term" value="F:calcium:proton antiporter activity"/>
    <property type="evidence" value="ECO:0007669"/>
    <property type="project" value="TreeGrafter"/>
</dbReference>
<dbReference type="Proteomes" id="UP001454036">
    <property type="component" value="Unassembled WGS sequence"/>
</dbReference>
<gene>
    <name evidence="4" type="ORF">LIER_24863</name>
</gene>
<sequence length="248" mass="27546">MANLAYPFCYMIIFYSLVSIVQCWPAGSNPSYGLISNEIVVTKNVHGLSSSDECVHAYGFFPCADSVWGYIYQIVVIQYLMSHGEKLMTLASTKIFTSLGTGIYGAIIFRILMALPTLMILSSFIGFAVSGILSNNEAAQSQVPFGISVSAGSTIFNLTVLWGINLTIFIFVDTGVKIDQHTSEAANFMFLSSLPFALMQLTNLGIRFTVIGFSLLFSFMLLFFYFRYQVAYLYISYNNETIFLIEGV</sequence>
<reference evidence="4 5" key="1">
    <citation type="submission" date="2024-01" db="EMBL/GenBank/DDBJ databases">
        <title>The complete chloroplast genome sequence of Lithospermum erythrorhizon: insights into the phylogenetic relationship among Boraginaceae species and the maternal lineages of purple gromwells.</title>
        <authorList>
            <person name="Okada T."/>
            <person name="Watanabe K."/>
        </authorList>
    </citation>
    <scope>NUCLEOTIDE SEQUENCE [LARGE SCALE GENOMIC DNA]</scope>
</reference>
<evidence type="ECO:0000256" key="2">
    <source>
        <dbReference type="ARBA" id="ARBA00023065"/>
    </source>
</evidence>
<keyword evidence="5" id="KW-1185">Reference proteome</keyword>
<dbReference type="GO" id="GO:0006874">
    <property type="term" value="P:intracellular calcium ion homeostasis"/>
    <property type="evidence" value="ECO:0007669"/>
    <property type="project" value="TreeGrafter"/>
</dbReference>
<keyword evidence="3" id="KW-0472">Membrane</keyword>
<protein>
    <submittedName>
        <fullName evidence="4">Uncharacterized protein</fullName>
    </submittedName>
</protein>
<keyword evidence="1" id="KW-0050">Antiport</keyword>
<proteinExistence type="predicted"/>
<dbReference type="PANTHER" id="PTHR31503">
    <property type="entry name" value="VACUOLAR CALCIUM ION TRANSPORTER"/>
    <property type="match status" value="1"/>
</dbReference>
<keyword evidence="3" id="KW-1133">Transmembrane helix</keyword>
<accession>A0AAV3R5P8</accession>
<feature type="transmembrane region" description="Helical" evidence="3">
    <location>
        <begin position="102"/>
        <end position="133"/>
    </location>
</feature>
<keyword evidence="2" id="KW-0406">Ion transport</keyword>
<organism evidence="4 5">
    <name type="scientific">Lithospermum erythrorhizon</name>
    <name type="common">Purple gromwell</name>
    <name type="synonym">Lithospermum officinale var. erythrorhizon</name>
    <dbReference type="NCBI Taxonomy" id="34254"/>
    <lineage>
        <taxon>Eukaryota</taxon>
        <taxon>Viridiplantae</taxon>
        <taxon>Streptophyta</taxon>
        <taxon>Embryophyta</taxon>
        <taxon>Tracheophyta</taxon>
        <taxon>Spermatophyta</taxon>
        <taxon>Magnoliopsida</taxon>
        <taxon>eudicotyledons</taxon>
        <taxon>Gunneridae</taxon>
        <taxon>Pentapetalae</taxon>
        <taxon>asterids</taxon>
        <taxon>lamiids</taxon>
        <taxon>Boraginales</taxon>
        <taxon>Boraginaceae</taxon>
        <taxon>Boraginoideae</taxon>
        <taxon>Lithospermeae</taxon>
        <taxon>Lithospermum</taxon>
    </lineage>
</organism>
<feature type="transmembrane region" description="Helical" evidence="3">
    <location>
        <begin position="145"/>
        <end position="172"/>
    </location>
</feature>
<feature type="transmembrane region" description="Helical" evidence="3">
    <location>
        <begin position="7"/>
        <end position="27"/>
    </location>
</feature>
<dbReference type="EMBL" id="BAABME010007332">
    <property type="protein sequence ID" value="GAA0170641.1"/>
    <property type="molecule type" value="Genomic_DNA"/>
</dbReference>
<feature type="transmembrane region" description="Helical" evidence="3">
    <location>
        <begin position="57"/>
        <end position="81"/>
    </location>
</feature>
<dbReference type="GO" id="GO:0016020">
    <property type="term" value="C:membrane"/>
    <property type="evidence" value="ECO:0007669"/>
    <property type="project" value="InterPro"/>
</dbReference>
<evidence type="ECO:0000313" key="5">
    <source>
        <dbReference type="Proteomes" id="UP001454036"/>
    </source>
</evidence>
<keyword evidence="1" id="KW-0813">Transport</keyword>
<evidence type="ECO:0000313" key="4">
    <source>
        <dbReference type="EMBL" id="GAA0170641.1"/>
    </source>
</evidence>
<name>A0AAV3R5P8_LITER</name>
<evidence type="ECO:0000256" key="3">
    <source>
        <dbReference type="SAM" id="Phobius"/>
    </source>
</evidence>
<evidence type="ECO:0000256" key="1">
    <source>
        <dbReference type="ARBA" id="ARBA00022449"/>
    </source>
</evidence>
<feature type="transmembrane region" description="Helical" evidence="3">
    <location>
        <begin position="208"/>
        <end position="226"/>
    </location>
</feature>